<dbReference type="RefSeq" id="WP_066390808.1">
    <property type="nucleotide sequence ID" value="NZ_CP015378.1"/>
</dbReference>
<dbReference type="OrthoDB" id="1090916at2"/>
<dbReference type="AlphaFoldDB" id="A0A160IHZ2"/>
<dbReference type="PANTHER" id="PTHR35801">
    <property type="entry name" value="PHOSPHOSERINE PHOSPHATASE RSBX"/>
    <property type="match status" value="1"/>
</dbReference>
<organism evidence="1 2">
    <name type="scientific">Fictibacillus phosphorivorans</name>
    <dbReference type="NCBI Taxonomy" id="1221500"/>
    <lineage>
        <taxon>Bacteria</taxon>
        <taxon>Bacillati</taxon>
        <taxon>Bacillota</taxon>
        <taxon>Bacilli</taxon>
        <taxon>Bacillales</taxon>
        <taxon>Fictibacillaceae</taxon>
        <taxon>Fictibacillus</taxon>
    </lineage>
</organism>
<dbReference type="InterPro" id="IPR036457">
    <property type="entry name" value="PPM-type-like_dom_sf"/>
</dbReference>
<dbReference type="PANTHER" id="PTHR35801:SF1">
    <property type="entry name" value="PHOSPHOSERINE PHOSPHATASE RSBX"/>
    <property type="match status" value="1"/>
</dbReference>
<reference evidence="1 2" key="1">
    <citation type="submission" date="2016-04" db="EMBL/GenBank/DDBJ databases">
        <title>Complete genome sequence of Fictibacillus phosphorivorans G25-29, a strain toxic to nematodes.</title>
        <authorList>
            <person name="Zheng Z."/>
        </authorList>
    </citation>
    <scope>NUCLEOTIDE SEQUENCE [LARGE SCALE GENOMIC DNA]</scope>
    <source>
        <strain evidence="1 2">G25-29</strain>
    </source>
</reference>
<dbReference type="InterPro" id="IPR039248">
    <property type="entry name" value="Ptase_RsbX"/>
</dbReference>
<dbReference type="InterPro" id="IPR001932">
    <property type="entry name" value="PPM-type_phosphatase-like_dom"/>
</dbReference>
<evidence type="ECO:0000313" key="1">
    <source>
        <dbReference type="EMBL" id="ANC75558.1"/>
    </source>
</evidence>
<dbReference type="Pfam" id="PF07228">
    <property type="entry name" value="SpoIIE"/>
    <property type="match status" value="1"/>
</dbReference>
<dbReference type="SMART" id="SM00331">
    <property type="entry name" value="PP2C_SIG"/>
    <property type="match status" value="1"/>
</dbReference>
<name>A0A160IHZ2_9BACL</name>
<proteinExistence type="predicted"/>
<dbReference type="EMBL" id="CP015378">
    <property type="protein sequence ID" value="ANC75558.1"/>
    <property type="molecule type" value="Genomic_DNA"/>
</dbReference>
<dbReference type="SUPFAM" id="SSF81606">
    <property type="entry name" value="PP2C-like"/>
    <property type="match status" value="1"/>
</dbReference>
<dbReference type="Gene3D" id="3.60.40.10">
    <property type="entry name" value="PPM-type phosphatase domain"/>
    <property type="match status" value="1"/>
</dbReference>
<dbReference type="Proteomes" id="UP000076623">
    <property type="component" value="Chromosome"/>
</dbReference>
<dbReference type="STRING" id="1221500.ABE65_001235"/>
<accession>A0A160IHZ2</accession>
<gene>
    <name evidence="1" type="ORF">ABE65_001235</name>
</gene>
<keyword evidence="2" id="KW-1185">Reference proteome</keyword>
<evidence type="ECO:0000313" key="2">
    <source>
        <dbReference type="Proteomes" id="UP000076623"/>
    </source>
</evidence>
<dbReference type="KEGG" id="fpn:ABE65_001235"/>
<sequence length="203" mass="22591">MIEHYQFSKASVSSYQKPKKGNDLCGDSFYVKETEDYLICAVADGLGSGKMAKEASGAATDIIDQNHHETVERLMFLCNEGLRHTRGAVIAIVKVDYHNHTATYSGVGNIRFMISAERQRAIHPLPKVGFLAGKPEKFKVQDFKFEKELTLMLYSDGMDIHTQSRSLLTKMISPKESVLYISGLPQDINDDATCLVGQINLIS</sequence>
<protein>
    <submittedName>
        <fullName evidence="1">Uncharacterized protein</fullName>
    </submittedName>
</protein>